<gene>
    <name evidence="1" type="ORF">LCGC14_0936670</name>
</gene>
<sequence length="374" mass="40156">MAEPNTALTFDDLTLEVARLAGIASYGTGGDGIAVTPTDAHDLDLSQGIVNRAIRMFISNSPTKGWQWMRQLLYVQLDPSGSSSTSVGSIEDNQLCIPDLVATAGTYTITLGTETTSALAFDATTGTIQSALELLTGIGTGNITVGGVTFNTATTGLTLTFDDSLGNVADVTFDVTSTTTTTVITVSETQRGLLEVARYILPDTFGGSPDGEITYAKNTNVGPRMQWTNEATIRQARENSSITADPWMAAIIPSETVRRFDILVYPDPQAIRTVVFPHTIFFDALSSGTDLHPAGYRFDEVVLAACKARTMMEIEGLTAETDWVAYYRQIALPDAQVIDLRSAPRTLGSLNTLKKTGPTRFWNNVDTTNINSGV</sequence>
<reference evidence="1" key="1">
    <citation type="journal article" date="2015" name="Nature">
        <title>Complex archaea that bridge the gap between prokaryotes and eukaryotes.</title>
        <authorList>
            <person name="Spang A."/>
            <person name="Saw J.H."/>
            <person name="Jorgensen S.L."/>
            <person name="Zaremba-Niedzwiedzka K."/>
            <person name="Martijn J."/>
            <person name="Lind A.E."/>
            <person name="van Eijk R."/>
            <person name="Schleper C."/>
            <person name="Guy L."/>
            <person name="Ettema T.J."/>
        </authorList>
    </citation>
    <scope>NUCLEOTIDE SEQUENCE</scope>
</reference>
<proteinExistence type="predicted"/>
<protein>
    <submittedName>
        <fullName evidence="1">Uncharacterized protein</fullName>
    </submittedName>
</protein>
<dbReference type="EMBL" id="LAZR01003252">
    <property type="protein sequence ID" value="KKN20339.1"/>
    <property type="molecule type" value="Genomic_DNA"/>
</dbReference>
<dbReference type="AlphaFoldDB" id="A0A0F9NQY2"/>
<comment type="caution">
    <text evidence="1">The sequence shown here is derived from an EMBL/GenBank/DDBJ whole genome shotgun (WGS) entry which is preliminary data.</text>
</comment>
<evidence type="ECO:0000313" key="1">
    <source>
        <dbReference type="EMBL" id="KKN20339.1"/>
    </source>
</evidence>
<organism evidence="1">
    <name type="scientific">marine sediment metagenome</name>
    <dbReference type="NCBI Taxonomy" id="412755"/>
    <lineage>
        <taxon>unclassified sequences</taxon>
        <taxon>metagenomes</taxon>
        <taxon>ecological metagenomes</taxon>
    </lineage>
</organism>
<accession>A0A0F9NQY2</accession>
<name>A0A0F9NQY2_9ZZZZ</name>